<dbReference type="InterPro" id="IPR005119">
    <property type="entry name" value="LysR_subst-bd"/>
</dbReference>
<name>A0AAE6V0B8_9PSED</name>
<dbReference type="EMBL" id="CP040324">
    <property type="protein sequence ID" value="QHB26029.1"/>
    <property type="molecule type" value="Genomic_DNA"/>
</dbReference>
<dbReference type="PANTHER" id="PTHR30537:SF74">
    <property type="entry name" value="HTH-TYPE TRANSCRIPTIONAL REGULATOR TRPI"/>
    <property type="match status" value="1"/>
</dbReference>
<keyword evidence="2" id="KW-0805">Transcription regulation</keyword>
<evidence type="ECO:0000259" key="5">
    <source>
        <dbReference type="PROSITE" id="PS50931"/>
    </source>
</evidence>
<dbReference type="InterPro" id="IPR036388">
    <property type="entry name" value="WH-like_DNA-bd_sf"/>
</dbReference>
<dbReference type="Gene3D" id="3.40.190.10">
    <property type="entry name" value="Periplasmic binding protein-like II"/>
    <property type="match status" value="2"/>
</dbReference>
<accession>A0AAE6V0B8</accession>
<dbReference type="SUPFAM" id="SSF53850">
    <property type="entry name" value="Periplasmic binding protein-like II"/>
    <property type="match status" value="1"/>
</dbReference>
<evidence type="ECO:0000256" key="3">
    <source>
        <dbReference type="ARBA" id="ARBA00023125"/>
    </source>
</evidence>
<dbReference type="GO" id="GO:0043565">
    <property type="term" value="F:sequence-specific DNA binding"/>
    <property type="evidence" value="ECO:0007669"/>
    <property type="project" value="TreeGrafter"/>
</dbReference>
<evidence type="ECO:0000256" key="2">
    <source>
        <dbReference type="ARBA" id="ARBA00023015"/>
    </source>
</evidence>
<feature type="domain" description="HTH lysR-type" evidence="5">
    <location>
        <begin position="56"/>
        <end position="113"/>
    </location>
</feature>
<dbReference type="GO" id="GO:0003700">
    <property type="term" value="F:DNA-binding transcription factor activity"/>
    <property type="evidence" value="ECO:0007669"/>
    <property type="project" value="InterPro"/>
</dbReference>
<dbReference type="Proteomes" id="UP000464593">
    <property type="component" value="Chromosome"/>
</dbReference>
<dbReference type="InterPro" id="IPR058163">
    <property type="entry name" value="LysR-type_TF_proteobact-type"/>
</dbReference>
<dbReference type="SUPFAM" id="SSF46785">
    <property type="entry name" value="Winged helix' DNA-binding domain"/>
    <property type="match status" value="1"/>
</dbReference>
<evidence type="ECO:0000313" key="7">
    <source>
        <dbReference type="Proteomes" id="UP000464593"/>
    </source>
</evidence>
<dbReference type="PRINTS" id="PR00039">
    <property type="entry name" value="HTHLYSR"/>
</dbReference>
<comment type="similarity">
    <text evidence="1">Belongs to the LysR transcriptional regulatory family.</text>
</comment>
<evidence type="ECO:0000313" key="6">
    <source>
        <dbReference type="EMBL" id="QHB26029.1"/>
    </source>
</evidence>
<dbReference type="Pfam" id="PF00126">
    <property type="entry name" value="HTH_1"/>
    <property type="match status" value="1"/>
</dbReference>
<keyword evidence="3" id="KW-0238">DNA-binding</keyword>
<dbReference type="InterPro" id="IPR036390">
    <property type="entry name" value="WH_DNA-bd_sf"/>
</dbReference>
<reference evidence="6 7" key="1">
    <citation type="submission" date="2019-05" db="EMBL/GenBank/DDBJ databases">
        <title>Complete genome sequence of Pseudomonas Pseudomonas resinovorans.</title>
        <authorList>
            <person name="Chen H.-P."/>
        </authorList>
    </citation>
    <scope>NUCLEOTIDE SEQUENCE [LARGE SCALE GENOMIC DNA]</scope>
    <source>
        <strain evidence="6 7">TCU-CK1</strain>
    </source>
</reference>
<dbReference type="InterPro" id="IPR000847">
    <property type="entry name" value="LysR_HTH_N"/>
</dbReference>
<dbReference type="Pfam" id="PF03466">
    <property type="entry name" value="LysR_substrate"/>
    <property type="match status" value="1"/>
</dbReference>
<dbReference type="FunFam" id="1.10.10.10:FF:000001">
    <property type="entry name" value="LysR family transcriptional regulator"/>
    <property type="match status" value="1"/>
</dbReference>
<keyword evidence="4" id="KW-0804">Transcription</keyword>
<dbReference type="PROSITE" id="PS50931">
    <property type="entry name" value="HTH_LYSR"/>
    <property type="match status" value="1"/>
</dbReference>
<dbReference type="Gene3D" id="1.10.10.10">
    <property type="entry name" value="Winged helix-like DNA-binding domain superfamily/Winged helix DNA-binding domain"/>
    <property type="match status" value="1"/>
</dbReference>
<proteinExistence type="inferred from homology"/>
<gene>
    <name evidence="6" type="ORF">TCK1_683</name>
</gene>
<dbReference type="PANTHER" id="PTHR30537">
    <property type="entry name" value="HTH-TYPE TRANSCRIPTIONAL REGULATOR"/>
    <property type="match status" value="1"/>
</dbReference>
<dbReference type="AlphaFoldDB" id="A0AAE6V0B8"/>
<evidence type="ECO:0000256" key="4">
    <source>
        <dbReference type="ARBA" id="ARBA00023163"/>
    </source>
</evidence>
<evidence type="ECO:0000256" key="1">
    <source>
        <dbReference type="ARBA" id="ARBA00009437"/>
    </source>
</evidence>
<organism evidence="6 7">
    <name type="scientific">Pseudomonas monteilii</name>
    <dbReference type="NCBI Taxonomy" id="76759"/>
    <lineage>
        <taxon>Bacteria</taxon>
        <taxon>Pseudomonadati</taxon>
        <taxon>Pseudomonadota</taxon>
        <taxon>Gammaproteobacteria</taxon>
        <taxon>Pseudomonadales</taxon>
        <taxon>Pseudomonadaceae</taxon>
        <taxon>Pseudomonas</taxon>
    </lineage>
</organism>
<dbReference type="GO" id="GO:0006351">
    <property type="term" value="P:DNA-templated transcription"/>
    <property type="evidence" value="ECO:0007669"/>
    <property type="project" value="TreeGrafter"/>
</dbReference>
<sequence length="357" mass="40515">MHRRDDYRALIGGEKSIYSETYLTVFLTEVFCQYWPFRGHAREEAGPENMQAMKLPPLNAFRYFDIAAQTESFVRAAEHLHVTHGAVSRQVRLLEEHLGVDLFERRNRAIFLSPAGRALQGTTQAIFEQLEGAVQRLQQQARDNVLVLSCEPTIAMRWLIPRLPRFHADHPDLQLHLVAAGGPLDFARSGVDLAIRRDDFHWDNQLYNQKICDEWIGPVCHPTAPNQLNGQRLLHSTTRPGAWPTWLRLSGQQARHNERSDYEHFYLSIQAANAGLGVAMASALMVRDELDSGQLQAPFGFVRDGSAYHLLSPQPVEDGGKRQRFAEWVTSECQRCLAHLGLMQNDEPALPSPPQVR</sequence>
<protein>
    <submittedName>
        <fullName evidence="6">LysR family transcriptional regulator</fullName>
    </submittedName>
</protein>